<keyword evidence="3 6" id="KW-0812">Transmembrane</keyword>
<feature type="transmembrane region" description="Helical" evidence="6">
    <location>
        <begin position="335"/>
        <end position="358"/>
    </location>
</feature>
<dbReference type="PANTHER" id="PTHR42865">
    <property type="entry name" value="PROTON/GLUTAMATE-ASPARTATE SYMPORTER"/>
    <property type="match status" value="1"/>
</dbReference>
<name>A0A6M0SJQ5_CLOBO</name>
<comment type="subcellular location">
    <subcellularLocation>
        <location evidence="1">Membrane</location>
        <topology evidence="1">Multi-pass membrane protein</topology>
    </subcellularLocation>
</comment>
<dbReference type="Pfam" id="PF00375">
    <property type="entry name" value="SDF"/>
    <property type="match status" value="1"/>
</dbReference>
<evidence type="ECO:0000256" key="2">
    <source>
        <dbReference type="ARBA" id="ARBA00022448"/>
    </source>
</evidence>
<dbReference type="GO" id="GO:0015293">
    <property type="term" value="F:symporter activity"/>
    <property type="evidence" value="ECO:0007669"/>
    <property type="project" value="InterPro"/>
</dbReference>
<dbReference type="Proteomes" id="UP000472355">
    <property type="component" value="Unassembled WGS sequence"/>
</dbReference>
<feature type="transmembrane region" description="Helical" evidence="6">
    <location>
        <begin position="279"/>
        <end position="300"/>
    </location>
</feature>
<feature type="transmembrane region" description="Helical" evidence="6">
    <location>
        <begin position="306"/>
        <end position="323"/>
    </location>
</feature>
<organism evidence="7 8">
    <name type="scientific">Clostridium botulinum</name>
    <dbReference type="NCBI Taxonomy" id="1491"/>
    <lineage>
        <taxon>Bacteria</taxon>
        <taxon>Bacillati</taxon>
        <taxon>Bacillota</taxon>
        <taxon>Clostridia</taxon>
        <taxon>Eubacteriales</taxon>
        <taxon>Clostridiaceae</taxon>
        <taxon>Clostridium</taxon>
    </lineage>
</organism>
<evidence type="ECO:0000256" key="1">
    <source>
        <dbReference type="ARBA" id="ARBA00004141"/>
    </source>
</evidence>
<dbReference type="Gene3D" id="1.10.3860.10">
    <property type="entry name" value="Sodium:dicarboxylate symporter"/>
    <property type="match status" value="1"/>
</dbReference>
<dbReference type="SUPFAM" id="SSF118215">
    <property type="entry name" value="Proton glutamate symport protein"/>
    <property type="match status" value="1"/>
</dbReference>
<dbReference type="RefSeq" id="WP_205449771.1">
    <property type="nucleotide sequence ID" value="NZ_JACBBU010000002.1"/>
</dbReference>
<dbReference type="PRINTS" id="PR00173">
    <property type="entry name" value="EDTRNSPORT"/>
</dbReference>
<feature type="transmembrane region" description="Helical" evidence="6">
    <location>
        <begin position="116"/>
        <end position="140"/>
    </location>
</feature>
<reference evidence="7 8" key="1">
    <citation type="submission" date="2019-02" db="EMBL/GenBank/DDBJ databases">
        <title>Genome sequencing of Clostridium botulinum clinical isolates.</title>
        <authorList>
            <person name="Brunt J."/>
            <person name="Van Vliet A.H.M."/>
            <person name="Stringer S.C."/>
            <person name="Grant K.A."/>
            <person name="Carter A.C."/>
            <person name="Peck M.W."/>
        </authorList>
    </citation>
    <scope>NUCLEOTIDE SEQUENCE [LARGE SCALE GENOMIC DNA]</scope>
    <source>
        <strain evidence="7 8">H113700579</strain>
    </source>
</reference>
<proteinExistence type="predicted"/>
<feature type="transmembrane region" description="Helical" evidence="6">
    <location>
        <begin position="74"/>
        <end position="95"/>
    </location>
</feature>
<keyword evidence="5 6" id="KW-0472">Membrane</keyword>
<feature type="transmembrane region" description="Helical" evidence="6">
    <location>
        <begin position="238"/>
        <end position="258"/>
    </location>
</feature>
<keyword evidence="4 6" id="KW-1133">Transmembrane helix</keyword>
<accession>A0A6M0SJQ5</accession>
<evidence type="ECO:0000256" key="5">
    <source>
        <dbReference type="ARBA" id="ARBA00023136"/>
    </source>
</evidence>
<dbReference type="InterPro" id="IPR001991">
    <property type="entry name" value="Na-dicarboxylate_symporter"/>
</dbReference>
<feature type="transmembrane region" description="Helical" evidence="6">
    <location>
        <begin position="196"/>
        <end position="218"/>
    </location>
</feature>
<protein>
    <submittedName>
        <fullName evidence="7">Dicarboxylate/amino acid:cation symporter</fullName>
    </submittedName>
</protein>
<feature type="transmembrane region" description="Helical" evidence="6">
    <location>
        <begin position="160"/>
        <end position="184"/>
    </location>
</feature>
<feature type="transmembrane region" description="Helical" evidence="6">
    <location>
        <begin position="6"/>
        <end position="27"/>
    </location>
</feature>
<dbReference type="EMBL" id="SGKU01000004">
    <property type="protein sequence ID" value="NFA41463.1"/>
    <property type="molecule type" value="Genomic_DNA"/>
</dbReference>
<dbReference type="AlphaFoldDB" id="A0A6M0SJQ5"/>
<keyword evidence="2" id="KW-0813">Transport</keyword>
<comment type="caution">
    <text evidence="7">The sequence shown here is derived from an EMBL/GenBank/DDBJ whole genome shotgun (WGS) entry which is preliminary data.</text>
</comment>
<evidence type="ECO:0000256" key="3">
    <source>
        <dbReference type="ARBA" id="ARBA00022692"/>
    </source>
</evidence>
<evidence type="ECO:0000313" key="7">
    <source>
        <dbReference type="EMBL" id="NFA41463.1"/>
    </source>
</evidence>
<evidence type="ECO:0000256" key="4">
    <source>
        <dbReference type="ARBA" id="ARBA00022989"/>
    </source>
</evidence>
<dbReference type="InterPro" id="IPR036458">
    <property type="entry name" value="Na:dicarbo_symporter_sf"/>
</dbReference>
<gene>
    <name evidence="7" type="ORF">EXM65_02415</name>
</gene>
<dbReference type="PANTHER" id="PTHR42865:SF10">
    <property type="entry name" value="SODIUM:DICARBOXYLATE SYMPORTER FAMILY PROTEIN"/>
    <property type="match status" value="1"/>
</dbReference>
<dbReference type="FunFam" id="1.10.3860.10:FF:000007">
    <property type="entry name" value="Dicarboxylate/amino acid:cation symporter"/>
    <property type="match status" value="1"/>
</dbReference>
<evidence type="ECO:0000256" key="6">
    <source>
        <dbReference type="SAM" id="Phobius"/>
    </source>
</evidence>
<feature type="transmembrane region" description="Helical" evidence="6">
    <location>
        <begin position="39"/>
        <end position="62"/>
    </location>
</feature>
<dbReference type="GO" id="GO:0005886">
    <property type="term" value="C:plasma membrane"/>
    <property type="evidence" value="ECO:0007669"/>
    <property type="project" value="TreeGrafter"/>
</dbReference>
<sequence>MKKLFNNFIFKLIVAVLIGVLIGTYSNTNFIQIISTIKYVLGQIIFFSIPLIILGFIAPSIAKLKGNASKLLSYAVLIAYSSSVFAALFSMFAGYNIIPKLSIVSNNTVTKELPDLLFKLDIPPIMSVMSALVLALFLGLATAWTKSDLVEKLLVQFQNIILSIVERIIIPILPIFIATNFACLAYEGGISKQLPIFFKVIIIVIIGHFIWLTVLYSIAGIVSKENPWEVAKNYGPAYLTAVGTMSSAATLPVALKCAKKSKVLRDDITDFAVPLCANIHLCGSVLTEVFFIMTVSQLLYGKLPNLSTMILFIVLLGIFAIGAPGVPGGTVMASLGLITGILGFNEAGTALILTIFALQDSFGTACNVTGDGAIALMLTRVKSKNDSELA</sequence>
<evidence type="ECO:0000313" key="8">
    <source>
        <dbReference type="Proteomes" id="UP000472355"/>
    </source>
</evidence>